<dbReference type="Proteomes" id="UP000014803">
    <property type="component" value="Chromosome"/>
</dbReference>
<dbReference type="InterPro" id="IPR000157">
    <property type="entry name" value="TIR_dom"/>
</dbReference>
<proteinExistence type="predicted"/>
<dbReference type="HOGENOM" id="CLU_290011_0_0_7"/>
<evidence type="ECO:0000313" key="4">
    <source>
        <dbReference type="Proteomes" id="UP000014803"/>
    </source>
</evidence>
<dbReference type="eggNOG" id="COG1132">
    <property type="taxonomic scope" value="Bacteria"/>
</dbReference>
<protein>
    <submittedName>
        <fullName evidence="3">Uncharacterized protein</fullName>
    </submittedName>
</protein>
<dbReference type="Gene3D" id="3.40.50.300">
    <property type="entry name" value="P-loop containing nucleotide triphosphate hydrolases"/>
    <property type="match status" value="1"/>
</dbReference>
<organism evidence="3 4">
    <name type="scientific">Sorangium cellulosum So0157-2</name>
    <dbReference type="NCBI Taxonomy" id="1254432"/>
    <lineage>
        <taxon>Bacteria</taxon>
        <taxon>Pseudomonadati</taxon>
        <taxon>Myxococcota</taxon>
        <taxon>Polyangia</taxon>
        <taxon>Polyangiales</taxon>
        <taxon>Polyangiaceae</taxon>
        <taxon>Sorangium</taxon>
    </lineage>
</organism>
<accession>S4XW62</accession>
<dbReference type="GO" id="GO:0007165">
    <property type="term" value="P:signal transduction"/>
    <property type="evidence" value="ECO:0007669"/>
    <property type="project" value="InterPro"/>
</dbReference>
<dbReference type="Pfam" id="PF20703">
    <property type="entry name" value="nSTAND1"/>
    <property type="match status" value="1"/>
</dbReference>
<dbReference type="STRING" id="1254432.SCE1572_24890"/>
<sequence>MEDALHGELRTVGALGQRRPQHVFVSYAEEDAPWVEGTLVHALQQAGLRCSTEKAFALGVPRLLEFERAVQEAERTVLVISSAYHADRVGRFISLLALSFDLERAEGAALALKMQPDPLPKHLQSLEVVDASVDRSAAVAALCHRLGRDPPPSARKPLCPYPGMAPFREGDRFFYGREREIAEILAAIEESIDVFIIGPSGSGKSSLIAAGLLPELEREGLRVRSMRPGAAPLQALARAQAAPTDGRREILLVDQLEELFSQSDRDTQHAFMDRLLAAREGGISLVAAIRADFYDELMGSALWPIDGPGRRRLDVLPLRGDALRDAIVRPAAAVDVHVEEALVERLLADAERAPGALPLLQEALVLLWERMSGRTLALASYRPPGAPRPGGLDEALVRRATQSLDELSPEQQTIARRVFLQLVHLGKDRLAARRQVPRVALAARERDLALFASTVDYLIGSRLLTSDGDSADATIDISHEALITAWPLFQEWLRDWRDREEALRRLEGKVGEWIRFGRGAGGLLDAAELPEAERWLPSKDAEVLGYPKDLPALVAASQRAIEERAEEARRSAARLRRRALGIGISAALALVAGGVAWRKHQEKARAVAAERWGSAAELAASRGRFDLAEYAIALAAEADPSTADKLLERYLVYRKRRVLVSAGQIADAATGRVVHAGFLGDVARTIVARDDGVFLAGTGSDAAPRQIACQSPSYALQCSRDSVALLCEQELLVVGATGVAHTRSLRDGTVVDAVCVSGELRVLERIQPGGRVLRLDPDTLEHVGPPEVYLDGDVWRKEGLCRQGRFRAFGARTDGDGVLIERGGPAVEGGLDTERRRFALPGLSIGAWVTVIPDDSCEIFFVNYTRINTPHPVYPLVAAPMPGASTDTWVVLEWDPYAPGRDLAAEINSLFPLPPESGFYAVYLTANGEIGLLPPVAPPVTFPPPPRIVATNASALSLWGSASSGSRSFRTVSIEGGDLVVRENGDLVARYASQVDSPARLVAGDQDGLVVVEGANAARLWRRADGVADEGMPRSAVIATELGISHAEIAEIERSR</sequence>
<dbReference type="AlphaFoldDB" id="S4XW62"/>
<dbReference type="EMBL" id="CP003969">
    <property type="protein sequence ID" value="AGP37442.1"/>
    <property type="molecule type" value="Genomic_DNA"/>
</dbReference>
<dbReference type="InterPro" id="IPR035897">
    <property type="entry name" value="Toll_tir_struct_dom_sf"/>
</dbReference>
<feature type="domain" description="Novel STAND NTPase 1" evidence="2">
    <location>
        <begin position="160"/>
        <end position="518"/>
    </location>
</feature>
<dbReference type="InterPro" id="IPR027417">
    <property type="entry name" value="P-loop_NTPase"/>
</dbReference>
<dbReference type="InterPro" id="IPR049052">
    <property type="entry name" value="nSTAND1"/>
</dbReference>
<evidence type="ECO:0000259" key="2">
    <source>
        <dbReference type="Pfam" id="PF20703"/>
    </source>
</evidence>
<dbReference type="Gene3D" id="3.40.50.10140">
    <property type="entry name" value="Toll/interleukin-1 receptor homology (TIR) domain"/>
    <property type="match status" value="1"/>
</dbReference>
<feature type="domain" description="TIR" evidence="1">
    <location>
        <begin position="23"/>
        <end position="141"/>
    </location>
</feature>
<gene>
    <name evidence="3" type="ORF">SCE1572_24890</name>
</gene>
<dbReference type="SUPFAM" id="SSF52540">
    <property type="entry name" value="P-loop containing nucleoside triphosphate hydrolases"/>
    <property type="match status" value="1"/>
</dbReference>
<dbReference type="SUPFAM" id="SSF52200">
    <property type="entry name" value="Toll/Interleukin receptor TIR domain"/>
    <property type="match status" value="1"/>
</dbReference>
<dbReference type="KEGG" id="scu:SCE1572_24890"/>
<dbReference type="OrthoDB" id="5480333at2"/>
<evidence type="ECO:0000313" key="3">
    <source>
        <dbReference type="EMBL" id="AGP37442.1"/>
    </source>
</evidence>
<reference evidence="3 4" key="1">
    <citation type="journal article" date="2013" name="Sci. Rep.">
        <title>Extraordinary expansion of a Sorangium cellulosum genome from an alkaline milieu.</title>
        <authorList>
            <person name="Han K."/>
            <person name="Li Z.F."/>
            <person name="Peng R."/>
            <person name="Zhu L.P."/>
            <person name="Zhou T."/>
            <person name="Wang L.G."/>
            <person name="Li S.G."/>
            <person name="Zhang X.B."/>
            <person name="Hu W."/>
            <person name="Wu Z.H."/>
            <person name="Qin N."/>
            <person name="Li Y.Z."/>
        </authorList>
    </citation>
    <scope>NUCLEOTIDE SEQUENCE [LARGE SCALE GENOMIC DNA]</scope>
    <source>
        <strain evidence="3 4">So0157-2</strain>
    </source>
</reference>
<dbReference type="Pfam" id="PF13676">
    <property type="entry name" value="TIR_2"/>
    <property type="match status" value="1"/>
</dbReference>
<evidence type="ECO:0000259" key="1">
    <source>
        <dbReference type="Pfam" id="PF13676"/>
    </source>
</evidence>
<name>S4XW62_SORCE</name>
<dbReference type="PATRIC" id="fig|1254432.3.peg.5653"/>